<dbReference type="Proteomes" id="UP001341840">
    <property type="component" value="Unassembled WGS sequence"/>
</dbReference>
<proteinExistence type="predicted"/>
<keyword evidence="2" id="KW-1185">Reference proteome</keyword>
<comment type="caution">
    <text evidence="1">The sequence shown here is derived from an EMBL/GenBank/DDBJ whole genome shotgun (WGS) entry which is preliminary data.</text>
</comment>
<evidence type="ECO:0000313" key="1">
    <source>
        <dbReference type="EMBL" id="MED6143962.1"/>
    </source>
</evidence>
<dbReference type="EMBL" id="JASCZI010090647">
    <property type="protein sequence ID" value="MED6143962.1"/>
    <property type="molecule type" value="Genomic_DNA"/>
</dbReference>
<reference evidence="1 2" key="1">
    <citation type="journal article" date="2023" name="Plants (Basel)">
        <title>Bridging the Gap: Combining Genomics and Transcriptomics Approaches to Understand Stylosanthes scabra, an Orphan Legume from the Brazilian Caatinga.</title>
        <authorList>
            <person name="Ferreira-Neto J.R.C."/>
            <person name="da Silva M.D."/>
            <person name="Binneck E."/>
            <person name="de Melo N.F."/>
            <person name="da Silva R.H."/>
            <person name="de Melo A.L.T.M."/>
            <person name="Pandolfi V."/>
            <person name="Bustamante F.O."/>
            <person name="Brasileiro-Vidal A.C."/>
            <person name="Benko-Iseppon A.M."/>
        </authorList>
    </citation>
    <scope>NUCLEOTIDE SEQUENCE [LARGE SCALE GENOMIC DNA]</scope>
    <source>
        <tissue evidence="1">Leaves</tissue>
    </source>
</reference>
<accession>A0ABU6T5H5</accession>
<sequence length="181" mass="20341">MVDDGATKMRGGSCAGVADGSATWRKGEGSFHRRLQLTVRPPPLTVAVFPGDRDNSEKREVGTVAPPWMATGELATAAWESLDDTPQRRKRQLSFLFNIRVVRTMACARLWVLTHLQILGLQGVCQVQNKDDLDQVVSEVELKFSLQAQLDQTLGQQQLYSVFIGELHFKQCDLSDPFYFW</sequence>
<organism evidence="1 2">
    <name type="scientific">Stylosanthes scabra</name>
    <dbReference type="NCBI Taxonomy" id="79078"/>
    <lineage>
        <taxon>Eukaryota</taxon>
        <taxon>Viridiplantae</taxon>
        <taxon>Streptophyta</taxon>
        <taxon>Embryophyta</taxon>
        <taxon>Tracheophyta</taxon>
        <taxon>Spermatophyta</taxon>
        <taxon>Magnoliopsida</taxon>
        <taxon>eudicotyledons</taxon>
        <taxon>Gunneridae</taxon>
        <taxon>Pentapetalae</taxon>
        <taxon>rosids</taxon>
        <taxon>fabids</taxon>
        <taxon>Fabales</taxon>
        <taxon>Fabaceae</taxon>
        <taxon>Papilionoideae</taxon>
        <taxon>50 kb inversion clade</taxon>
        <taxon>dalbergioids sensu lato</taxon>
        <taxon>Dalbergieae</taxon>
        <taxon>Pterocarpus clade</taxon>
        <taxon>Stylosanthes</taxon>
    </lineage>
</organism>
<gene>
    <name evidence="1" type="ORF">PIB30_010915</name>
</gene>
<name>A0ABU6T5H5_9FABA</name>
<protein>
    <submittedName>
        <fullName evidence="1">Uncharacterized protein</fullName>
    </submittedName>
</protein>
<evidence type="ECO:0000313" key="2">
    <source>
        <dbReference type="Proteomes" id="UP001341840"/>
    </source>
</evidence>